<gene>
    <name evidence="2" type="ORF">GW779_00230</name>
</gene>
<sequence length="375" mass="42873">MDLKNQSNIRICVFHRSIHGARDETIFNEIGYNVIVYSLPDLLSSPIKSFKCLFRPLQWSKWYKKLKCVDVFFAWWAISFDVVLLSKIMGKPCIIVAGGGEIETSKDLSKEYSYAYANSHILKKWMTKLTLKFADKVISVSNYTKENADKIAKNPTNEVVYNSIDTEKFKPVKVEKKPYILTTVAFMINSVTNTKGILPLFEAFTKITIKHPEYRLVYLGNSYEGTGAKGIIKKRAKELGILDKVIFMDFFKTGEEYAYANFLNQCKIYVQYSWNETFGVAMCEAMVCGVPVVASNRTALPEVVGNAGLIADRGEMEKGNPDDLAEKIEMLINDENLYNKLSKKGVERVRNNFSKEIRKQKLKRIIKEMVSKSRK</sequence>
<protein>
    <submittedName>
        <fullName evidence="2">Glycosyltransferase</fullName>
    </submittedName>
</protein>
<dbReference type="Gene3D" id="3.40.50.2000">
    <property type="entry name" value="Glycogen Phosphorylase B"/>
    <property type="match status" value="2"/>
</dbReference>
<dbReference type="PANTHER" id="PTHR12526">
    <property type="entry name" value="GLYCOSYLTRANSFERASE"/>
    <property type="match status" value="1"/>
</dbReference>
<reference evidence="2" key="1">
    <citation type="submission" date="2019-11" db="EMBL/GenBank/DDBJ databases">
        <title>Lipid analysis of CO2-rich subsurface aquifers suggests an autotrophy-based deep biosphere with lysolipids enriched in CPR bacteria.</title>
        <authorList>
            <person name="Probst A.J."/>
            <person name="Elling F.J."/>
            <person name="Castelle C.J."/>
            <person name="Zhu Q."/>
            <person name="Elvert M."/>
            <person name="Birarda G."/>
            <person name="Holman H.-Y."/>
            <person name="Lane K.R."/>
            <person name="Ladd B."/>
            <person name="Ryan M.C."/>
            <person name="Woyke T."/>
            <person name="Hinrichs K.-U."/>
            <person name="Banfield J.F."/>
        </authorList>
    </citation>
    <scope>NUCLEOTIDE SEQUENCE</scope>
    <source>
        <strain evidence="2">CG_2015-04_33_537</strain>
    </source>
</reference>
<evidence type="ECO:0000313" key="3">
    <source>
        <dbReference type="Proteomes" id="UP000738826"/>
    </source>
</evidence>
<feature type="domain" description="Glycosyl transferase family 1" evidence="1">
    <location>
        <begin position="166"/>
        <end position="345"/>
    </location>
</feature>
<dbReference type="AlphaFoldDB" id="A0A8J7YXY1"/>
<proteinExistence type="predicted"/>
<evidence type="ECO:0000313" key="2">
    <source>
        <dbReference type="EMBL" id="NCS90841.1"/>
    </source>
</evidence>
<dbReference type="EMBL" id="JAACQH010000004">
    <property type="protein sequence ID" value="NCS90841.1"/>
    <property type="molecule type" value="Genomic_DNA"/>
</dbReference>
<dbReference type="Proteomes" id="UP000738826">
    <property type="component" value="Unassembled WGS sequence"/>
</dbReference>
<comment type="caution">
    <text evidence="2">The sequence shown here is derived from an EMBL/GenBank/DDBJ whole genome shotgun (WGS) entry which is preliminary data.</text>
</comment>
<name>A0A8J7YXY1_9ARCH</name>
<dbReference type="Pfam" id="PF00534">
    <property type="entry name" value="Glycos_transf_1"/>
    <property type="match status" value="1"/>
</dbReference>
<dbReference type="InterPro" id="IPR001296">
    <property type="entry name" value="Glyco_trans_1"/>
</dbReference>
<accession>A0A8J7YXY1</accession>
<organism evidence="2 3">
    <name type="scientific">Candidatus Altarchaeum hamiconexum</name>
    <dbReference type="NCBI Taxonomy" id="1803513"/>
    <lineage>
        <taxon>Archaea</taxon>
        <taxon>Candidatus Altarchaeota</taxon>
        <taxon>Candidatus Altiarchaeia</taxon>
        <taxon>Candidatus Altarchaeales</taxon>
        <taxon>Candidatus Altarchaeaceae</taxon>
        <taxon>Candidatus Altarchaeum</taxon>
    </lineage>
</organism>
<evidence type="ECO:0000259" key="1">
    <source>
        <dbReference type="Pfam" id="PF00534"/>
    </source>
</evidence>
<dbReference type="SUPFAM" id="SSF53756">
    <property type="entry name" value="UDP-Glycosyltransferase/glycogen phosphorylase"/>
    <property type="match status" value="1"/>
</dbReference>
<dbReference type="CDD" id="cd03801">
    <property type="entry name" value="GT4_PimA-like"/>
    <property type="match status" value="1"/>
</dbReference>
<dbReference type="GO" id="GO:0016757">
    <property type="term" value="F:glycosyltransferase activity"/>
    <property type="evidence" value="ECO:0007669"/>
    <property type="project" value="InterPro"/>
</dbReference>